<evidence type="ECO:0000313" key="8">
    <source>
        <dbReference type="Proteomes" id="UP000187404"/>
    </source>
</evidence>
<dbReference type="EMBL" id="MJIE01000001">
    <property type="protein sequence ID" value="OLR55727.1"/>
    <property type="molecule type" value="Genomic_DNA"/>
</dbReference>
<keyword evidence="4 6" id="KW-1133">Transmembrane helix</keyword>
<dbReference type="Proteomes" id="UP000187404">
    <property type="component" value="Unassembled WGS sequence"/>
</dbReference>
<dbReference type="SUPFAM" id="SSF161070">
    <property type="entry name" value="SNF-like"/>
    <property type="match status" value="1"/>
</dbReference>
<evidence type="ECO:0000256" key="1">
    <source>
        <dbReference type="ARBA" id="ARBA00004141"/>
    </source>
</evidence>
<comment type="caution">
    <text evidence="7">The sequence shown here is derived from an EMBL/GenBank/DDBJ whole genome shotgun (WGS) entry which is preliminary data.</text>
</comment>
<feature type="transmembrane region" description="Helical" evidence="6">
    <location>
        <begin position="175"/>
        <end position="198"/>
    </location>
</feature>
<sequence length="473" mass="51025">MSDSGKGGFKSNFGFLMSAVGVAIGLGNIWSFPYKMGANGGFAFLLVYILMAVFVGYPLLLAEFSLGRKSGKGAVEAFRQANPRFAFTGVFETAVPFLLLCFYCLLGGMVMRYAVVNFGDIIGAPFGLHGMASSDFFGSFVSNFKVLAIFTLIFLGMTSYVVYRGIEQGIEKFCSIGMPVLFVMLVITVIRCCTLPNGMEGLRFMFKPDFSVFAGTGWFKVFATAGSQMFFSISLGSGALIAYGSYMRKEDNLEKSALIVPVMDTAAALLAGMAVFPAVFSEGLEPSAGPGLLFVSLQTVFDAMGKAGPLFGFIFYVLVFVAAFSSSIGMMEGGISALMDHRIRKGKPAGRGHVTVLITLTTLVGSVLVALDQLGGNPSVWKPFGLGSWLDVFDLGAEGILMPLGGFLTAILLGWSRRGFIDDEVRLSSDYRSRPFVDFCLRYVSPIFMAIVIFVQFSSFFFSGTGWYKALMG</sequence>
<dbReference type="PANTHER" id="PTHR42948">
    <property type="entry name" value="TRANSPORTER"/>
    <property type="match status" value="1"/>
</dbReference>
<evidence type="ECO:0000256" key="6">
    <source>
        <dbReference type="SAM" id="Phobius"/>
    </source>
</evidence>
<gene>
    <name evidence="7" type="ORF">BHK98_06395</name>
</gene>
<dbReference type="AlphaFoldDB" id="A0A1Q9JHX2"/>
<name>A0A1Q9JHX2_9FIRM</name>
<evidence type="ECO:0000313" key="7">
    <source>
        <dbReference type="EMBL" id="OLR55727.1"/>
    </source>
</evidence>
<dbReference type="Pfam" id="PF00209">
    <property type="entry name" value="SNF"/>
    <property type="match status" value="2"/>
</dbReference>
<feature type="transmembrane region" description="Helical" evidence="6">
    <location>
        <begin position="218"/>
        <end position="246"/>
    </location>
</feature>
<dbReference type="PRINTS" id="PR00176">
    <property type="entry name" value="NANEUSMPORT"/>
</dbReference>
<evidence type="ECO:0000256" key="3">
    <source>
        <dbReference type="ARBA" id="ARBA00022692"/>
    </source>
</evidence>
<dbReference type="GO" id="GO:0016020">
    <property type="term" value="C:membrane"/>
    <property type="evidence" value="ECO:0007669"/>
    <property type="project" value="UniProtKB-SubCell"/>
</dbReference>
<dbReference type="InterPro" id="IPR047218">
    <property type="entry name" value="YocR/YhdH-like"/>
</dbReference>
<dbReference type="PANTHER" id="PTHR42948:SF1">
    <property type="entry name" value="TRANSPORTER"/>
    <property type="match status" value="1"/>
</dbReference>
<dbReference type="InterPro" id="IPR037272">
    <property type="entry name" value="SNS_sf"/>
</dbReference>
<reference evidence="7 8" key="1">
    <citation type="journal article" date="2016" name="Appl. Environ. Microbiol.">
        <title>Function and Phylogeny of Bacterial Butyryl Coenzyme A:Acetate Transferases and Their Diversity in the Proximal Colon of Swine.</title>
        <authorList>
            <person name="Trachsel J."/>
            <person name="Bayles D.O."/>
            <person name="Looft T."/>
            <person name="Levine U.Y."/>
            <person name="Allen H.K."/>
        </authorList>
    </citation>
    <scope>NUCLEOTIDE SEQUENCE [LARGE SCALE GENOMIC DNA]</scope>
    <source>
        <strain evidence="7 8">68-3-10</strain>
    </source>
</reference>
<evidence type="ECO:0000256" key="4">
    <source>
        <dbReference type="ARBA" id="ARBA00022989"/>
    </source>
</evidence>
<feature type="transmembrane region" description="Helical" evidence="6">
    <location>
        <begin position="85"/>
        <end position="110"/>
    </location>
</feature>
<feature type="transmembrane region" description="Helical" evidence="6">
    <location>
        <begin position="258"/>
        <end position="280"/>
    </location>
</feature>
<feature type="transmembrane region" description="Helical" evidence="6">
    <location>
        <begin position="42"/>
        <end position="64"/>
    </location>
</feature>
<proteinExistence type="predicted"/>
<dbReference type="PROSITE" id="PS50267">
    <property type="entry name" value="NA_NEUROTRAN_SYMP_3"/>
    <property type="match status" value="1"/>
</dbReference>
<evidence type="ECO:0000256" key="5">
    <source>
        <dbReference type="ARBA" id="ARBA00023136"/>
    </source>
</evidence>
<comment type="subcellular location">
    <subcellularLocation>
        <location evidence="1">Membrane</location>
        <topology evidence="1">Multi-pass membrane protein</topology>
    </subcellularLocation>
</comment>
<dbReference type="InterPro" id="IPR000175">
    <property type="entry name" value="Na/ntran_symport"/>
</dbReference>
<dbReference type="OrthoDB" id="9762833at2"/>
<dbReference type="STRING" id="1261640.BHK98_06395"/>
<feature type="transmembrane region" description="Helical" evidence="6">
    <location>
        <begin position="144"/>
        <end position="163"/>
    </location>
</feature>
<dbReference type="NCBIfam" id="NF037979">
    <property type="entry name" value="Na_transp"/>
    <property type="match status" value="1"/>
</dbReference>
<accession>A0A1Q9JHX2</accession>
<keyword evidence="3 6" id="KW-0812">Transmembrane</keyword>
<feature type="transmembrane region" description="Helical" evidence="6">
    <location>
        <begin position="352"/>
        <end position="375"/>
    </location>
</feature>
<keyword evidence="2" id="KW-0813">Transport</keyword>
<feature type="transmembrane region" description="Helical" evidence="6">
    <location>
        <begin position="436"/>
        <end position="462"/>
    </location>
</feature>
<feature type="transmembrane region" description="Helical" evidence="6">
    <location>
        <begin position="395"/>
        <end position="415"/>
    </location>
</feature>
<evidence type="ECO:0000256" key="2">
    <source>
        <dbReference type="ARBA" id="ARBA00022448"/>
    </source>
</evidence>
<protein>
    <submittedName>
        <fullName evidence="7">Sodium:calcium symporter</fullName>
    </submittedName>
</protein>
<feature type="transmembrane region" description="Helical" evidence="6">
    <location>
        <begin position="12"/>
        <end position="30"/>
    </location>
</feature>
<organism evidence="7 8">
    <name type="scientific">Hornefia porci</name>
    <dbReference type="NCBI Taxonomy" id="2652292"/>
    <lineage>
        <taxon>Bacteria</taxon>
        <taxon>Bacillati</taxon>
        <taxon>Bacillota</taxon>
        <taxon>Clostridia</taxon>
        <taxon>Peptostreptococcales</taxon>
        <taxon>Anaerovoracaceae</taxon>
        <taxon>Hornefia</taxon>
    </lineage>
</organism>
<dbReference type="RefSeq" id="WP_075712717.1">
    <property type="nucleotide sequence ID" value="NZ_MJIE01000001.1"/>
</dbReference>
<feature type="transmembrane region" description="Helical" evidence="6">
    <location>
        <begin position="310"/>
        <end position="331"/>
    </location>
</feature>
<keyword evidence="5 6" id="KW-0472">Membrane</keyword>
<keyword evidence="8" id="KW-1185">Reference proteome</keyword>
<dbReference type="CDD" id="cd10336">
    <property type="entry name" value="SLC6sbd_Tyt1-Like"/>
    <property type="match status" value="1"/>
</dbReference>